<organism evidence="2 3">
    <name type="scientific">Cellulomonas denverensis</name>
    <dbReference type="NCBI Taxonomy" id="264297"/>
    <lineage>
        <taxon>Bacteria</taxon>
        <taxon>Bacillati</taxon>
        <taxon>Actinomycetota</taxon>
        <taxon>Actinomycetes</taxon>
        <taxon>Micrococcales</taxon>
        <taxon>Cellulomonadaceae</taxon>
        <taxon>Cellulomonas</taxon>
    </lineage>
</organism>
<feature type="compositionally biased region" description="Acidic residues" evidence="1">
    <location>
        <begin position="131"/>
        <end position="141"/>
    </location>
</feature>
<dbReference type="Proteomes" id="UP000581206">
    <property type="component" value="Unassembled WGS sequence"/>
</dbReference>
<sequence>MRRLVWIGVGAVAAVAVAHRLGLIEVPGTTRRPDPVVAAARGLFAAGRTAGGVGQALRQARTDFRTGMAEREAELRDGLLGEADIDAIKAERAARTQSARPDGVTPPAWHTDPEARREARAARARRGWEDAPTEDPEDDGDLPYSFF</sequence>
<protein>
    <submittedName>
        <fullName evidence="2">Uncharacterized protein</fullName>
    </submittedName>
</protein>
<evidence type="ECO:0000313" key="2">
    <source>
        <dbReference type="EMBL" id="NKY21858.1"/>
    </source>
</evidence>
<reference evidence="2 3" key="1">
    <citation type="submission" date="2020-04" db="EMBL/GenBank/DDBJ databases">
        <title>MicrobeNet Type strains.</title>
        <authorList>
            <person name="Nicholson A.C."/>
        </authorList>
    </citation>
    <scope>NUCLEOTIDE SEQUENCE [LARGE SCALE GENOMIC DNA]</scope>
    <source>
        <strain evidence="2 3">ATCC BAA-788</strain>
    </source>
</reference>
<dbReference type="RefSeq" id="WP_168628992.1">
    <property type="nucleotide sequence ID" value="NZ_BONL01000002.1"/>
</dbReference>
<dbReference type="EMBL" id="JAAXOX010000002">
    <property type="protein sequence ID" value="NKY21858.1"/>
    <property type="molecule type" value="Genomic_DNA"/>
</dbReference>
<evidence type="ECO:0000256" key="1">
    <source>
        <dbReference type="SAM" id="MobiDB-lite"/>
    </source>
</evidence>
<keyword evidence="3" id="KW-1185">Reference proteome</keyword>
<accession>A0A7X6KTI1</accession>
<feature type="region of interest" description="Disordered" evidence="1">
    <location>
        <begin position="92"/>
        <end position="147"/>
    </location>
</feature>
<comment type="caution">
    <text evidence="2">The sequence shown here is derived from an EMBL/GenBank/DDBJ whole genome shotgun (WGS) entry which is preliminary data.</text>
</comment>
<gene>
    <name evidence="2" type="ORF">HGA03_04185</name>
</gene>
<evidence type="ECO:0000313" key="3">
    <source>
        <dbReference type="Proteomes" id="UP000581206"/>
    </source>
</evidence>
<name>A0A7X6KTI1_9CELL</name>
<proteinExistence type="predicted"/>
<feature type="compositionally biased region" description="Basic and acidic residues" evidence="1">
    <location>
        <begin position="111"/>
        <end position="129"/>
    </location>
</feature>
<dbReference type="AlphaFoldDB" id="A0A7X6KTI1"/>